<feature type="compositionally biased region" description="Polar residues" evidence="1">
    <location>
        <begin position="168"/>
        <end position="177"/>
    </location>
</feature>
<dbReference type="Pfam" id="PF00688">
    <property type="entry name" value="TGFb_propeptide"/>
    <property type="match status" value="1"/>
</dbReference>
<accession>A0A834MJV6</accession>
<protein>
    <recommendedName>
        <fullName evidence="3">TGF-beta propeptide domain-containing protein</fullName>
    </recommendedName>
</protein>
<dbReference type="EMBL" id="JAACXV010000023">
    <property type="protein sequence ID" value="KAF7286618.1"/>
    <property type="molecule type" value="Genomic_DNA"/>
</dbReference>
<organism evidence="4 5">
    <name type="scientific">Rhynchophorus ferrugineus</name>
    <name type="common">Red palm weevil</name>
    <name type="synonym">Curculio ferrugineus</name>
    <dbReference type="NCBI Taxonomy" id="354439"/>
    <lineage>
        <taxon>Eukaryota</taxon>
        <taxon>Metazoa</taxon>
        <taxon>Ecdysozoa</taxon>
        <taxon>Arthropoda</taxon>
        <taxon>Hexapoda</taxon>
        <taxon>Insecta</taxon>
        <taxon>Pterygota</taxon>
        <taxon>Neoptera</taxon>
        <taxon>Endopterygota</taxon>
        <taxon>Coleoptera</taxon>
        <taxon>Polyphaga</taxon>
        <taxon>Cucujiformia</taxon>
        <taxon>Curculionidae</taxon>
        <taxon>Dryophthorinae</taxon>
        <taxon>Rhynchophorus</taxon>
    </lineage>
</organism>
<feature type="compositionally biased region" description="Basic residues" evidence="1">
    <location>
        <begin position="544"/>
        <end position="553"/>
    </location>
</feature>
<evidence type="ECO:0000256" key="2">
    <source>
        <dbReference type="SAM" id="Phobius"/>
    </source>
</evidence>
<comment type="caution">
    <text evidence="4">The sequence shown here is derived from an EMBL/GenBank/DDBJ whole genome shotgun (WGS) entry which is preliminary data.</text>
</comment>
<gene>
    <name evidence="4" type="ORF">GWI33_004655</name>
</gene>
<name>A0A834MJV6_RHYFE</name>
<keyword evidence="5" id="KW-1185">Reference proteome</keyword>
<keyword evidence="2" id="KW-0472">Membrane</keyword>
<keyword evidence="2" id="KW-0812">Transmembrane</keyword>
<dbReference type="AlphaFoldDB" id="A0A834MJV6"/>
<sequence length="601" mass="70047">MIKYKVQILLADRRRVGKRRKKIVADSHQLKCSLSTENLREERLRTSEFSQNWFSIHPYKNTAMYQQTISIQLAPILRIAILLTILLTNAFVWTAPSNKPSVSEFDSKQEFEDALNNFLNIYYDEIVSKHNHDIHDLLKQTFQRNDVTESYHSNKAKRRSLDDDSVEDYQTNNGKKSFSNAYDTDIYDQMQGDQPVTEDTDSTKVTADPMTITRERLQRDLDERLRKENWVEYLKTHILNHIGRSNSTFTKPPEDPPLTDFNVTDILPKILNTTMFDDDQITEKIRSFYPSCEIPQNQQDQQDSWKDEDVMNLYFNFDYHSDNKNINIATATLRLYRLPQNGTNFTAKKDDCDNLDSVEEDKLLRVSVYWYTKYQKKRRVKKRLSDSKVISENAHWVELSVKPATKAWNKAGARNLGLGIQVEDQEGKTLKADRYFKGASCTVGVSTPKPIPTIVRDASHLQTNERVRIHSLPTRNSTPAIYSDVQLLPTVDICYLEFPDNVDLSGYSSSRINACNLRKIYEENQRLVERERVERLATLPNSRHIRHRQHRQTMKTANKNLGNDNGMSELESSIRSSLTNKQIVFTREEIENFQRNRGLNR</sequence>
<evidence type="ECO:0000259" key="3">
    <source>
        <dbReference type="Pfam" id="PF00688"/>
    </source>
</evidence>
<dbReference type="InterPro" id="IPR001111">
    <property type="entry name" value="TGF-b_propeptide"/>
</dbReference>
<dbReference type="OrthoDB" id="6287506at2759"/>
<reference evidence="4" key="1">
    <citation type="submission" date="2020-08" db="EMBL/GenBank/DDBJ databases">
        <title>Genome sequencing and assembly of the red palm weevil Rhynchophorus ferrugineus.</title>
        <authorList>
            <person name="Dias G.B."/>
            <person name="Bergman C.M."/>
            <person name="Manee M."/>
        </authorList>
    </citation>
    <scope>NUCLEOTIDE SEQUENCE</scope>
    <source>
        <strain evidence="4">AA-2017</strain>
        <tissue evidence="4">Whole larva</tissue>
    </source>
</reference>
<dbReference type="Proteomes" id="UP000625711">
    <property type="component" value="Unassembled WGS sequence"/>
</dbReference>
<evidence type="ECO:0000313" key="4">
    <source>
        <dbReference type="EMBL" id="KAF7286618.1"/>
    </source>
</evidence>
<feature type="domain" description="TGF-beta propeptide" evidence="3">
    <location>
        <begin position="306"/>
        <end position="432"/>
    </location>
</feature>
<keyword evidence="2" id="KW-1133">Transmembrane helix</keyword>
<feature type="transmembrane region" description="Helical" evidence="2">
    <location>
        <begin position="76"/>
        <end position="95"/>
    </location>
</feature>
<dbReference type="Gene3D" id="2.60.120.970">
    <property type="match status" value="1"/>
</dbReference>
<feature type="region of interest" description="Disordered" evidence="1">
    <location>
        <begin position="544"/>
        <end position="566"/>
    </location>
</feature>
<feature type="region of interest" description="Disordered" evidence="1">
    <location>
        <begin position="149"/>
        <end position="177"/>
    </location>
</feature>
<proteinExistence type="predicted"/>
<evidence type="ECO:0000313" key="5">
    <source>
        <dbReference type="Proteomes" id="UP000625711"/>
    </source>
</evidence>
<feature type="compositionally biased region" description="Polar residues" evidence="1">
    <location>
        <begin position="554"/>
        <end position="566"/>
    </location>
</feature>
<evidence type="ECO:0000256" key="1">
    <source>
        <dbReference type="SAM" id="MobiDB-lite"/>
    </source>
</evidence>